<dbReference type="PIRSF" id="PIRSF002455">
    <property type="entry name" value="ATP_synthase_coupling_factor_6"/>
    <property type="match status" value="1"/>
</dbReference>
<evidence type="ECO:0000256" key="4">
    <source>
        <dbReference type="ARBA" id="ARBA00022781"/>
    </source>
</evidence>
<keyword evidence="5 9" id="KW-0999">Mitochondrion inner membrane</keyword>
<dbReference type="CTD" id="20250204"/>
<dbReference type="Proteomes" id="UP000030746">
    <property type="component" value="Unassembled WGS sequence"/>
</dbReference>
<dbReference type="EMBL" id="KB203711">
    <property type="protein sequence ID" value="ESO83337.1"/>
    <property type="molecule type" value="Genomic_DNA"/>
</dbReference>
<evidence type="ECO:0000256" key="1">
    <source>
        <dbReference type="ARBA" id="ARBA00007346"/>
    </source>
</evidence>
<dbReference type="OMA" id="RRNIGMS"/>
<gene>
    <name evidence="10" type="ORF">LOTGIDRAFT_236637</name>
</gene>
<dbReference type="GeneID" id="20250204"/>
<evidence type="ECO:0000256" key="5">
    <source>
        <dbReference type="ARBA" id="ARBA00022792"/>
    </source>
</evidence>
<dbReference type="STRING" id="225164.V3ZGS7"/>
<evidence type="ECO:0000256" key="3">
    <source>
        <dbReference type="ARBA" id="ARBA00022547"/>
    </source>
</evidence>
<dbReference type="HOGENOM" id="CLU_145649_1_0_1"/>
<keyword evidence="11" id="KW-1185">Reference proteome</keyword>
<dbReference type="InterPro" id="IPR008387">
    <property type="entry name" value="ATP_synth_f6_mt"/>
</dbReference>
<comment type="similarity">
    <text evidence="1 9">Belongs to the eukaryotic ATPase subunit F6 family.</text>
</comment>
<keyword evidence="7 9" id="KW-0496">Mitochondrion</keyword>
<evidence type="ECO:0000256" key="2">
    <source>
        <dbReference type="ARBA" id="ARBA00022448"/>
    </source>
</evidence>
<dbReference type="SUPFAM" id="SSF111357">
    <property type="entry name" value="Mitochondrial ATP synthase coupling factor 6"/>
    <property type="match status" value="1"/>
</dbReference>
<sequence length="110" mass="12344">MVLPSVLSSARHVVRQECRRNIGFTAVALQQAKLDPIQQLFVNKIREYAQKKKSAGGKLVDAGPDTEKLLGEQLEKLQRNYGGTDAELSKFPAFSFNDPKIEDSKVERKQ</sequence>
<name>V3ZGS7_LOTGI</name>
<reference evidence="10 11" key="1">
    <citation type="journal article" date="2013" name="Nature">
        <title>Insights into bilaterian evolution from three spiralian genomes.</title>
        <authorList>
            <person name="Simakov O."/>
            <person name="Marletaz F."/>
            <person name="Cho S.J."/>
            <person name="Edsinger-Gonzales E."/>
            <person name="Havlak P."/>
            <person name="Hellsten U."/>
            <person name="Kuo D.H."/>
            <person name="Larsson T."/>
            <person name="Lv J."/>
            <person name="Arendt D."/>
            <person name="Savage R."/>
            <person name="Osoegawa K."/>
            <person name="de Jong P."/>
            <person name="Grimwood J."/>
            <person name="Chapman J.A."/>
            <person name="Shapiro H."/>
            <person name="Aerts A."/>
            <person name="Otillar R.P."/>
            <person name="Terry A.Y."/>
            <person name="Boore J.L."/>
            <person name="Grigoriev I.V."/>
            <person name="Lindberg D.R."/>
            <person name="Seaver E.C."/>
            <person name="Weisblat D.A."/>
            <person name="Putnam N.H."/>
            <person name="Rokhsar D.S."/>
        </authorList>
    </citation>
    <scope>NUCLEOTIDE SEQUENCE [LARGE SCALE GENOMIC DNA]</scope>
</reference>
<keyword evidence="8 9" id="KW-0472">Membrane</keyword>
<keyword evidence="2 9" id="KW-0813">Transport</keyword>
<dbReference type="GO" id="GO:0005743">
    <property type="term" value="C:mitochondrial inner membrane"/>
    <property type="evidence" value="ECO:0007669"/>
    <property type="project" value="UniProtKB-SubCell"/>
</dbReference>
<evidence type="ECO:0000256" key="9">
    <source>
        <dbReference type="PIRNR" id="PIRNR002455"/>
    </source>
</evidence>
<evidence type="ECO:0000256" key="8">
    <source>
        <dbReference type="ARBA" id="ARBA00023136"/>
    </source>
</evidence>
<keyword evidence="4 9" id="KW-0375">Hydrogen ion transport</keyword>
<proteinExistence type="inferred from homology"/>
<organism evidence="10 11">
    <name type="scientific">Lottia gigantea</name>
    <name type="common">Giant owl limpet</name>
    <dbReference type="NCBI Taxonomy" id="225164"/>
    <lineage>
        <taxon>Eukaryota</taxon>
        <taxon>Metazoa</taxon>
        <taxon>Spiralia</taxon>
        <taxon>Lophotrochozoa</taxon>
        <taxon>Mollusca</taxon>
        <taxon>Gastropoda</taxon>
        <taxon>Patellogastropoda</taxon>
        <taxon>Lottioidea</taxon>
        <taxon>Lottiidae</taxon>
        <taxon>Lottia</taxon>
    </lineage>
</organism>
<dbReference type="InterPro" id="IPR036204">
    <property type="entry name" value="ATP_synth_f6_sf_mt"/>
</dbReference>
<evidence type="ECO:0000313" key="10">
    <source>
        <dbReference type="EMBL" id="ESO83337.1"/>
    </source>
</evidence>
<dbReference type="GO" id="GO:0045259">
    <property type="term" value="C:proton-transporting ATP synthase complex"/>
    <property type="evidence" value="ECO:0007669"/>
    <property type="project" value="UniProtKB-KW"/>
</dbReference>
<dbReference type="Gene3D" id="1.10.246.110">
    <property type="entry name" value="Mitochondrial ATP synthase-coupling factor 6"/>
    <property type="match status" value="1"/>
</dbReference>
<comment type="function">
    <text evidence="9">Mitochondrial membrane ATP synthase (F(1)F(0) ATP synthase or Complex V) produces ATP from ADP in the presence of a proton gradient across the membrane which is generated by electron transport complexes of the respiratory chain.</text>
</comment>
<evidence type="ECO:0000256" key="7">
    <source>
        <dbReference type="ARBA" id="ARBA00023128"/>
    </source>
</evidence>
<accession>V3ZGS7</accession>
<dbReference type="PANTHER" id="PTHR12441:SF10">
    <property type="entry name" value="ATP SYNTHASE-COUPLING FACTOR 6, MITOCHONDRIAL"/>
    <property type="match status" value="1"/>
</dbReference>
<keyword evidence="3" id="KW-0138">CF(0)</keyword>
<dbReference type="AlphaFoldDB" id="V3ZGS7"/>
<dbReference type="FunFam" id="1.10.246.110:FF:000001">
    <property type="entry name" value="ATP synthase-coupling factor 6, mitochondrial"/>
    <property type="match status" value="1"/>
</dbReference>
<evidence type="ECO:0000313" key="11">
    <source>
        <dbReference type="Proteomes" id="UP000030746"/>
    </source>
</evidence>
<dbReference type="KEGG" id="lgi:LOTGIDRAFT_236637"/>
<evidence type="ECO:0000256" key="6">
    <source>
        <dbReference type="ARBA" id="ARBA00023065"/>
    </source>
</evidence>
<dbReference type="GO" id="GO:0015986">
    <property type="term" value="P:proton motive force-driven ATP synthesis"/>
    <property type="evidence" value="ECO:0007669"/>
    <property type="project" value="InterPro"/>
</dbReference>
<keyword evidence="6 9" id="KW-0406">Ion transport</keyword>
<dbReference type="Pfam" id="PF05511">
    <property type="entry name" value="ATP-synt_F6"/>
    <property type="match status" value="1"/>
</dbReference>
<dbReference type="GO" id="GO:0015078">
    <property type="term" value="F:proton transmembrane transporter activity"/>
    <property type="evidence" value="ECO:0007669"/>
    <property type="project" value="InterPro"/>
</dbReference>
<dbReference type="OrthoDB" id="8902296at2759"/>
<dbReference type="PANTHER" id="PTHR12441">
    <property type="entry name" value="ATP SYNTHASE COUPLING FACTOR 6, MITOCHONDRIAL"/>
    <property type="match status" value="1"/>
</dbReference>
<protein>
    <recommendedName>
        <fullName evidence="9">ATP synthase-coupling factor 6, mitochondrial</fullName>
        <shortName evidence="9">ATPase subunit F6</shortName>
    </recommendedName>
</protein>
<dbReference type="RefSeq" id="XP_009065942.1">
    <property type="nucleotide sequence ID" value="XM_009067694.1"/>
</dbReference>
<comment type="subcellular location">
    <subcellularLocation>
        <location evidence="9">Mitochondrion</location>
    </subcellularLocation>
    <subcellularLocation>
        <location evidence="9">Mitochondrion inner membrane</location>
    </subcellularLocation>
</comment>